<evidence type="ECO:0008006" key="3">
    <source>
        <dbReference type="Google" id="ProtNLM"/>
    </source>
</evidence>
<dbReference type="OrthoDB" id="3698952at2"/>
<protein>
    <recommendedName>
        <fullName evidence="3">Knr4/Smi1-like domain-containing protein</fullName>
    </recommendedName>
</protein>
<keyword evidence="2" id="KW-1185">Reference proteome</keyword>
<organism evidence="1 2">
    <name type="scientific">Nocardiopsis sinuspersici</name>
    <dbReference type="NCBI Taxonomy" id="501010"/>
    <lineage>
        <taxon>Bacteria</taxon>
        <taxon>Bacillati</taxon>
        <taxon>Actinomycetota</taxon>
        <taxon>Actinomycetes</taxon>
        <taxon>Streptosporangiales</taxon>
        <taxon>Nocardiopsidaceae</taxon>
        <taxon>Nocardiopsis</taxon>
    </lineage>
</organism>
<reference evidence="2" key="1">
    <citation type="submission" date="2016-08" db="EMBL/GenBank/DDBJ databases">
        <authorList>
            <person name="Tokovenko B."/>
            <person name="Kalinowski J."/>
        </authorList>
    </citation>
    <scope>NUCLEOTIDE SEQUENCE [LARGE SCALE GENOMIC DNA]</scope>
    <source>
        <strain evidence="2">UTMC102</strain>
    </source>
</reference>
<name>A0A1V3C913_9ACTN</name>
<dbReference type="EMBL" id="MCOK01000001">
    <property type="protein sequence ID" value="OOC57247.1"/>
    <property type="molecule type" value="Genomic_DNA"/>
</dbReference>
<dbReference type="STRING" id="501010.NOSIN_15795"/>
<evidence type="ECO:0000313" key="1">
    <source>
        <dbReference type="EMBL" id="OOC57247.1"/>
    </source>
</evidence>
<dbReference type="RefSeq" id="WP_077693614.1">
    <property type="nucleotide sequence ID" value="NZ_MCOK01000001.1"/>
</dbReference>
<accession>A0A1V3C913</accession>
<dbReference type="AlphaFoldDB" id="A0A1V3C913"/>
<evidence type="ECO:0000313" key="2">
    <source>
        <dbReference type="Proteomes" id="UP000189004"/>
    </source>
</evidence>
<dbReference type="Proteomes" id="UP000189004">
    <property type="component" value="Unassembled WGS sequence"/>
</dbReference>
<sequence length="243" mass="27013">MTGTTAPLDFAGALARGLRNRNGAWEFIRAYAARWMDGLDESDGWEEADLDAAENRMGLRLPAALREAYRLFARRTDLTGNHDRLLAPSELYVDAAREALVFRHENQGAASWGILLQTLREEDPAVLIRADLADRSVERWERWMDRFSVCCVEIVLSESVQAGGEACGFLHEPAEEDLLVLEQTCVRLSLPQYPAGGNGPGIRWFLGQDVLVRDDGAGLLVRGLTAEALDRFRGLTPGEWIDS</sequence>
<comment type="caution">
    <text evidence="1">The sequence shown here is derived from an EMBL/GenBank/DDBJ whole genome shotgun (WGS) entry which is preliminary data.</text>
</comment>
<gene>
    <name evidence="1" type="ORF">NOSIN_15795</name>
</gene>
<proteinExistence type="predicted"/>